<evidence type="ECO:0000256" key="3">
    <source>
        <dbReference type="ARBA" id="ARBA00022544"/>
    </source>
</evidence>
<accession>A0A1G9ALZ3</accession>
<dbReference type="GO" id="GO:0016020">
    <property type="term" value="C:membrane"/>
    <property type="evidence" value="ECO:0007669"/>
    <property type="project" value="UniProtKB-SubCell"/>
</dbReference>
<keyword evidence="12" id="KW-1185">Reference proteome</keyword>
<feature type="chain" id="PRO_5038574048" evidence="8">
    <location>
        <begin position="23"/>
        <end position="406"/>
    </location>
</feature>
<dbReference type="Proteomes" id="UP000199050">
    <property type="component" value="Unassembled WGS sequence"/>
</dbReference>
<dbReference type="RefSeq" id="WP_090717793.1">
    <property type="nucleotide sequence ID" value="NZ_CBCSKY010000037.1"/>
</dbReference>
<evidence type="ECO:0000256" key="4">
    <source>
        <dbReference type="ARBA" id="ARBA00022729"/>
    </source>
</evidence>
<dbReference type="InterPro" id="IPR038501">
    <property type="entry name" value="Spore_GerAC_C_sf"/>
</dbReference>
<dbReference type="InterPro" id="IPR057336">
    <property type="entry name" value="GerAC_N"/>
</dbReference>
<dbReference type="Pfam" id="PF05504">
    <property type="entry name" value="Spore_GerAC"/>
    <property type="match status" value="1"/>
</dbReference>
<evidence type="ECO:0000256" key="2">
    <source>
        <dbReference type="ARBA" id="ARBA00007886"/>
    </source>
</evidence>
<keyword evidence="5" id="KW-0472">Membrane</keyword>
<dbReference type="InterPro" id="IPR046953">
    <property type="entry name" value="Spore_GerAC-like_C"/>
</dbReference>
<dbReference type="OrthoDB" id="9816067at2"/>
<feature type="domain" description="Spore germination protein N-terminal" evidence="10">
    <location>
        <begin position="26"/>
        <end position="224"/>
    </location>
</feature>
<protein>
    <submittedName>
        <fullName evidence="11">Spore germination protein KC</fullName>
    </submittedName>
</protein>
<sequence length="406" mass="45585">MRPVRKFCSAAVALAILTLLLAGCWDQVEIEDRALVLGLSIDAATPEEMATEEQVTHLDNMKLPGHAISVTAQIAVPGRVPLGPGSGSSSDGAKASPVWVVTVTGHTLDDAMNNLQQQIADPRYLVHLRVIVISETIARGRLDELNDYLRRNPEIRRRTWLLVSEGRASRFMDVEPPLQRVPTLYILSMMEKAVASGKFPRDYLGRFWSADSKWGESAYLPYVALRDKENILIEGLAYFSGNRMVNTTKPLEIGAFMAVQGMDPGGYSALFKTREYGNVIIKTNRRFTKTTSSIRDGKPYLKYELYFEGDLDEHFDSKKPVSSAAALHKIEQEFNTQIKGVVSGLIGRTQKDHSDIFGMGELIRARHPGYWKQHIREKKDWEDIYSGITVDVELHMHLQRVGLKGR</sequence>
<feature type="signal peptide" evidence="8">
    <location>
        <begin position="1"/>
        <end position="22"/>
    </location>
</feature>
<dbReference type="EMBL" id="FNDX01000037">
    <property type="protein sequence ID" value="SDK28318.1"/>
    <property type="molecule type" value="Genomic_DNA"/>
</dbReference>
<evidence type="ECO:0000313" key="11">
    <source>
        <dbReference type="EMBL" id="SDK28318.1"/>
    </source>
</evidence>
<evidence type="ECO:0000256" key="7">
    <source>
        <dbReference type="ARBA" id="ARBA00023288"/>
    </source>
</evidence>
<dbReference type="PROSITE" id="PS51257">
    <property type="entry name" value="PROKAR_LIPOPROTEIN"/>
    <property type="match status" value="1"/>
</dbReference>
<proteinExistence type="inferred from homology"/>
<dbReference type="PANTHER" id="PTHR35789:SF1">
    <property type="entry name" value="SPORE GERMINATION PROTEIN B3"/>
    <property type="match status" value="1"/>
</dbReference>
<keyword evidence="3" id="KW-0309">Germination</keyword>
<dbReference type="GO" id="GO:0009847">
    <property type="term" value="P:spore germination"/>
    <property type="evidence" value="ECO:0007669"/>
    <property type="project" value="InterPro"/>
</dbReference>
<dbReference type="Pfam" id="PF25198">
    <property type="entry name" value="Spore_GerAC_N"/>
    <property type="match status" value="1"/>
</dbReference>
<dbReference type="STRING" id="1174501.SAMN05216192_1379"/>
<evidence type="ECO:0000256" key="5">
    <source>
        <dbReference type="ARBA" id="ARBA00023136"/>
    </source>
</evidence>
<keyword evidence="6" id="KW-0564">Palmitate</keyword>
<comment type="subcellular location">
    <subcellularLocation>
        <location evidence="1">Membrane</location>
        <topology evidence="1">Lipid-anchor</topology>
    </subcellularLocation>
</comment>
<dbReference type="PANTHER" id="PTHR35789">
    <property type="entry name" value="SPORE GERMINATION PROTEIN B3"/>
    <property type="match status" value="1"/>
</dbReference>
<name>A0A1G9ALZ3_9BACL</name>
<organism evidence="11 12">
    <name type="scientific">Paenibacillus typhae</name>
    <dbReference type="NCBI Taxonomy" id="1174501"/>
    <lineage>
        <taxon>Bacteria</taxon>
        <taxon>Bacillati</taxon>
        <taxon>Bacillota</taxon>
        <taxon>Bacilli</taxon>
        <taxon>Bacillales</taxon>
        <taxon>Paenibacillaceae</taxon>
        <taxon>Paenibacillus</taxon>
    </lineage>
</organism>
<dbReference type="Gene3D" id="3.30.300.210">
    <property type="entry name" value="Nutrient germinant receptor protein C, domain 3"/>
    <property type="match status" value="1"/>
</dbReference>
<gene>
    <name evidence="11" type="ORF">SAMN05216192_1379</name>
</gene>
<reference evidence="12" key="1">
    <citation type="submission" date="2016-10" db="EMBL/GenBank/DDBJ databases">
        <authorList>
            <person name="Varghese N."/>
            <person name="Submissions S."/>
        </authorList>
    </citation>
    <scope>NUCLEOTIDE SEQUENCE [LARGE SCALE GENOMIC DNA]</scope>
    <source>
        <strain evidence="12">CGMCC 1.11012</strain>
    </source>
</reference>
<dbReference type="NCBIfam" id="TIGR02887">
    <property type="entry name" value="spore_ger_x_C"/>
    <property type="match status" value="1"/>
</dbReference>
<keyword evidence="7" id="KW-0449">Lipoprotein</keyword>
<dbReference type="AlphaFoldDB" id="A0A1G9ALZ3"/>
<keyword evidence="4 8" id="KW-0732">Signal</keyword>
<feature type="domain" description="Spore germination GerAC-like C-terminal" evidence="9">
    <location>
        <begin position="234"/>
        <end position="402"/>
    </location>
</feature>
<evidence type="ECO:0000313" key="12">
    <source>
        <dbReference type="Proteomes" id="UP000199050"/>
    </source>
</evidence>
<dbReference type="InterPro" id="IPR008844">
    <property type="entry name" value="Spore_GerAC-like"/>
</dbReference>
<evidence type="ECO:0000256" key="1">
    <source>
        <dbReference type="ARBA" id="ARBA00004635"/>
    </source>
</evidence>
<evidence type="ECO:0000256" key="8">
    <source>
        <dbReference type="SAM" id="SignalP"/>
    </source>
</evidence>
<comment type="similarity">
    <text evidence="2">Belongs to the GerABKC lipoprotein family.</text>
</comment>
<evidence type="ECO:0000259" key="9">
    <source>
        <dbReference type="Pfam" id="PF05504"/>
    </source>
</evidence>
<evidence type="ECO:0000256" key="6">
    <source>
        <dbReference type="ARBA" id="ARBA00023139"/>
    </source>
</evidence>
<evidence type="ECO:0000259" key="10">
    <source>
        <dbReference type="Pfam" id="PF25198"/>
    </source>
</evidence>